<accession>A0A916UAW9</accession>
<evidence type="ECO:0008006" key="4">
    <source>
        <dbReference type="Google" id="ProtNLM"/>
    </source>
</evidence>
<gene>
    <name evidence="2" type="ORF">GCM10010994_25570</name>
</gene>
<feature type="transmembrane region" description="Helical" evidence="1">
    <location>
        <begin position="69"/>
        <end position="93"/>
    </location>
</feature>
<dbReference type="RefSeq" id="WP_188609544.1">
    <property type="nucleotide sequence ID" value="NZ_BMGG01000004.1"/>
</dbReference>
<sequence length="216" mass="22900">MRRVLRRWFARTRQGPRGPIVRDLLDVARGVNGERATVGTIIDRLGMEGLGLALLLLTLPTMIPLPGPVGLVLGALMALISVQIMAGASQLWLPRIVRERTVPVPTLRLAIAAALPWIVRAERWLCEQRLSFLTGPRARMALALPVLALALAIMAPIPFGNLAPAIAMVAFALGLMARDGAAILVGLLLTVPALTVITLLIVASTSLIGGAASIVR</sequence>
<protein>
    <recommendedName>
        <fullName evidence="4">Exopolysaccharide biosynthesis protein</fullName>
    </recommendedName>
</protein>
<feature type="transmembrane region" description="Helical" evidence="1">
    <location>
        <begin position="45"/>
        <end position="63"/>
    </location>
</feature>
<comment type="caution">
    <text evidence="2">The sequence shown here is derived from an EMBL/GenBank/DDBJ whole genome shotgun (WGS) entry which is preliminary data.</text>
</comment>
<evidence type="ECO:0000313" key="2">
    <source>
        <dbReference type="EMBL" id="GGC65861.1"/>
    </source>
</evidence>
<feature type="transmembrane region" description="Helical" evidence="1">
    <location>
        <begin position="140"/>
        <end position="159"/>
    </location>
</feature>
<organism evidence="2 3">
    <name type="scientific">Chelatococcus reniformis</name>
    <dbReference type="NCBI Taxonomy" id="1494448"/>
    <lineage>
        <taxon>Bacteria</taxon>
        <taxon>Pseudomonadati</taxon>
        <taxon>Pseudomonadota</taxon>
        <taxon>Alphaproteobacteria</taxon>
        <taxon>Hyphomicrobiales</taxon>
        <taxon>Chelatococcaceae</taxon>
        <taxon>Chelatococcus</taxon>
    </lineage>
</organism>
<dbReference type="PIRSF" id="PIRSF033239">
    <property type="entry name" value="ExoD"/>
    <property type="match status" value="1"/>
</dbReference>
<keyword evidence="3" id="KW-1185">Reference proteome</keyword>
<name>A0A916UAW9_9HYPH</name>
<keyword evidence="1" id="KW-0472">Membrane</keyword>
<reference evidence="2" key="2">
    <citation type="submission" date="2020-09" db="EMBL/GenBank/DDBJ databases">
        <authorList>
            <person name="Sun Q."/>
            <person name="Zhou Y."/>
        </authorList>
    </citation>
    <scope>NUCLEOTIDE SEQUENCE</scope>
    <source>
        <strain evidence="2">CGMCC 1.12919</strain>
    </source>
</reference>
<keyword evidence="1" id="KW-0812">Transmembrane</keyword>
<dbReference type="AlphaFoldDB" id="A0A916UAW9"/>
<dbReference type="Proteomes" id="UP000637002">
    <property type="component" value="Unassembled WGS sequence"/>
</dbReference>
<dbReference type="Pfam" id="PF06055">
    <property type="entry name" value="ExoD"/>
    <property type="match status" value="1"/>
</dbReference>
<dbReference type="PANTHER" id="PTHR41795">
    <property type="entry name" value="EXOPOLYSACCHARIDE SYNTHESIS PROTEIN"/>
    <property type="match status" value="1"/>
</dbReference>
<evidence type="ECO:0000256" key="1">
    <source>
        <dbReference type="SAM" id="Phobius"/>
    </source>
</evidence>
<evidence type="ECO:0000313" key="3">
    <source>
        <dbReference type="Proteomes" id="UP000637002"/>
    </source>
</evidence>
<dbReference type="EMBL" id="BMGG01000004">
    <property type="protein sequence ID" value="GGC65861.1"/>
    <property type="molecule type" value="Genomic_DNA"/>
</dbReference>
<proteinExistence type="predicted"/>
<dbReference type="PANTHER" id="PTHR41795:SF1">
    <property type="entry name" value="EXOPOLYSACCHARIDE SYNTHESIS PROTEIN"/>
    <property type="match status" value="1"/>
</dbReference>
<dbReference type="InterPro" id="IPR010331">
    <property type="entry name" value="ExoD"/>
</dbReference>
<keyword evidence="1" id="KW-1133">Transmembrane helix</keyword>
<reference evidence="2" key="1">
    <citation type="journal article" date="2014" name="Int. J. Syst. Evol. Microbiol.">
        <title>Complete genome sequence of Corynebacterium casei LMG S-19264T (=DSM 44701T), isolated from a smear-ripened cheese.</title>
        <authorList>
            <consortium name="US DOE Joint Genome Institute (JGI-PGF)"/>
            <person name="Walter F."/>
            <person name="Albersmeier A."/>
            <person name="Kalinowski J."/>
            <person name="Ruckert C."/>
        </authorList>
    </citation>
    <scope>NUCLEOTIDE SEQUENCE</scope>
    <source>
        <strain evidence="2">CGMCC 1.12919</strain>
    </source>
</reference>